<accession>A0A8H7YVG8</accession>
<evidence type="ECO:0000313" key="2">
    <source>
        <dbReference type="EMBL" id="KAG5296369.1"/>
    </source>
</evidence>
<sequence>MVGLVPPRNAPAMALQPIPVHTTPSSTYTSFRLLVSPKGSSNKGVVGPLFCYFIFPLFCFVLFCFVLFFCFQRSTVRVFDFGDKRIRLFGKGAKQNIRENKIGVGGSIVFLLSSLFFSLHFYFHFLWFWFLARLHSSKFS</sequence>
<keyword evidence="1" id="KW-0812">Transmembrane</keyword>
<dbReference type="OrthoDB" id="10456837at2759"/>
<dbReference type="EMBL" id="JAEVHI010000003">
    <property type="protein sequence ID" value="KAG5296369.1"/>
    <property type="molecule type" value="Genomic_DNA"/>
</dbReference>
<feature type="transmembrane region" description="Helical" evidence="1">
    <location>
        <begin position="108"/>
        <end position="130"/>
    </location>
</feature>
<feature type="transmembrane region" description="Helical" evidence="1">
    <location>
        <begin position="45"/>
        <end position="71"/>
    </location>
</feature>
<comment type="caution">
    <text evidence="2">The sequence shown here is derived from an EMBL/GenBank/DDBJ whole genome shotgun (WGS) entry which is preliminary data.</text>
</comment>
<proteinExistence type="predicted"/>
<dbReference type="AlphaFoldDB" id="A0A8H7YVG8"/>
<keyword evidence="1" id="KW-0472">Membrane</keyword>
<dbReference type="Proteomes" id="UP000670092">
    <property type="component" value="Unassembled WGS sequence"/>
</dbReference>
<evidence type="ECO:0008006" key="4">
    <source>
        <dbReference type="Google" id="ProtNLM"/>
    </source>
</evidence>
<organism evidence="2 3">
    <name type="scientific">Ajellomyces capsulatus</name>
    <name type="common">Darling's disease fungus</name>
    <name type="synonym">Histoplasma capsulatum</name>
    <dbReference type="NCBI Taxonomy" id="5037"/>
    <lineage>
        <taxon>Eukaryota</taxon>
        <taxon>Fungi</taxon>
        <taxon>Dikarya</taxon>
        <taxon>Ascomycota</taxon>
        <taxon>Pezizomycotina</taxon>
        <taxon>Eurotiomycetes</taxon>
        <taxon>Eurotiomycetidae</taxon>
        <taxon>Onygenales</taxon>
        <taxon>Ajellomycetaceae</taxon>
        <taxon>Histoplasma</taxon>
    </lineage>
</organism>
<keyword evidence="1" id="KW-1133">Transmembrane helix</keyword>
<gene>
    <name evidence="2" type="ORF">I7I52_07000</name>
</gene>
<evidence type="ECO:0000313" key="3">
    <source>
        <dbReference type="Proteomes" id="UP000670092"/>
    </source>
</evidence>
<evidence type="ECO:0000256" key="1">
    <source>
        <dbReference type="SAM" id="Phobius"/>
    </source>
</evidence>
<reference evidence="2 3" key="1">
    <citation type="submission" date="2021-01" db="EMBL/GenBank/DDBJ databases">
        <title>Chromosome-level genome assembly of a human fungal pathogen reveals clustering of transcriptionally co-regulated genes.</title>
        <authorList>
            <person name="Voorhies M."/>
            <person name="Cohen S."/>
            <person name="Shea T.P."/>
            <person name="Petrus S."/>
            <person name="Munoz J.F."/>
            <person name="Poplawski S."/>
            <person name="Goldman W.E."/>
            <person name="Michael T."/>
            <person name="Cuomo C.A."/>
            <person name="Sil A."/>
            <person name="Beyhan S."/>
        </authorList>
    </citation>
    <scope>NUCLEOTIDE SEQUENCE [LARGE SCALE GENOMIC DNA]</scope>
    <source>
        <strain evidence="2 3">G184AR</strain>
    </source>
</reference>
<dbReference type="VEuPathDB" id="FungiDB:I7I52_07000"/>
<protein>
    <recommendedName>
        <fullName evidence="4">Transmembrane protein</fullName>
    </recommendedName>
</protein>
<name>A0A8H7YVG8_AJECA</name>